<keyword evidence="3" id="KW-1185">Reference proteome</keyword>
<name>A0A9K3J8T4_HELAN</name>
<accession>A0A9K3J8T4</accession>
<dbReference type="Gramene" id="mRNA:HanXRQr2_Chr04g0162771">
    <property type="protein sequence ID" value="mRNA:HanXRQr2_Chr04g0162771"/>
    <property type="gene ID" value="HanXRQr2_Chr04g0162771"/>
</dbReference>
<proteinExistence type="predicted"/>
<organism evidence="2 3">
    <name type="scientific">Helianthus annuus</name>
    <name type="common">Common sunflower</name>
    <dbReference type="NCBI Taxonomy" id="4232"/>
    <lineage>
        <taxon>Eukaryota</taxon>
        <taxon>Viridiplantae</taxon>
        <taxon>Streptophyta</taxon>
        <taxon>Embryophyta</taxon>
        <taxon>Tracheophyta</taxon>
        <taxon>Spermatophyta</taxon>
        <taxon>Magnoliopsida</taxon>
        <taxon>eudicotyledons</taxon>
        <taxon>Gunneridae</taxon>
        <taxon>Pentapetalae</taxon>
        <taxon>asterids</taxon>
        <taxon>campanulids</taxon>
        <taxon>Asterales</taxon>
        <taxon>Asteraceae</taxon>
        <taxon>Asteroideae</taxon>
        <taxon>Heliantheae alliance</taxon>
        <taxon>Heliantheae</taxon>
        <taxon>Helianthus</taxon>
    </lineage>
</organism>
<gene>
    <name evidence="2" type="ORF">HanXRQr2_Chr04g0162771</name>
</gene>
<dbReference type="Proteomes" id="UP000215914">
    <property type="component" value="Unassembled WGS sequence"/>
</dbReference>
<reference evidence="2" key="1">
    <citation type="journal article" date="2017" name="Nature">
        <title>The sunflower genome provides insights into oil metabolism, flowering and Asterid evolution.</title>
        <authorList>
            <person name="Badouin H."/>
            <person name="Gouzy J."/>
            <person name="Grassa C.J."/>
            <person name="Murat F."/>
            <person name="Staton S.E."/>
            <person name="Cottret L."/>
            <person name="Lelandais-Briere C."/>
            <person name="Owens G.L."/>
            <person name="Carrere S."/>
            <person name="Mayjonade B."/>
            <person name="Legrand L."/>
            <person name="Gill N."/>
            <person name="Kane N.C."/>
            <person name="Bowers J.E."/>
            <person name="Hubner S."/>
            <person name="Bellec A."/>
            <person name="Berard A."/>
            <person name="Berges H."/>
            <person name="Blanchet N."/>
            <person name="Boniface M.C."/>
            <person name="Brunel D."/>
            <person name="Catrice O."/>
            <person name="Chaidir N."/>
            <person name="Claudel C."/>
            <person name="Donnadieu C."/>
            <person name="Faraut T."/>
            <person name="Fievet G."/>
            <person name="Helmstetter N."/>
            <person name="King M."/>
            <person name="Knapp S.J."/>
            <person name="Lai Z."/>
            <person name="Le Paslier M.C."/>
            <person name="Lippi Y."/>
            <person name="Lorenzon L."/>
            <person name="Mandel J.R."/>
            <person name="Marage G."/>
            <person name="Marchand G."/>
            <person name="Marquand E."/>
            <person name="Bret-Mestries E."/>
            <person name="Morien E."/>
            <person name="Nambeesan S."/>
            <person name="Nguyen T."/>
            <person name="Pegot-Espagnet P."/>
            <person name="Pouilly N."/>
            <person name="Raftis F."/>
            <person name="Sallet E."/>
            <person name="Schiex T."/>
            <person name="Thomas J."/>
            <person name="Vandecasteele C."/>
            <person name="Vares D."/>
            <person name="Vear F."/>
            <person name="Vautrin S."/>
            <person name="Crespi M."/>
            <person name="Mangin B."/>
            <person name="Burke J.M."/>
            <person name="Salse J."/>
            <person name="Munos S."/>
            <person name="Vincourt P."/>
            <person name="Rieseberg L.H."/>
            <person name="Langlade N.B."/>
        </authorList>
    </citation>
    <scope>NUCLEOTIDE SEQUENCE</scope>
    <source>
        <tissue evidence="2">Leaves</tissue>
    </source>
</reference>
<sequence length="59" mass="6297">MAAKKIDKSPSNIRSTSRGKPRSKTCSIARIGGGPNAYSTPVGWLLRGSCRHLASIEQV</sequence>
<feature type="region of interest" description="Disordered" evidence="1">
    <location>
        <begin position="1"/>
        <end position="28"/>
    </location>
</feature>
<protein>
    <submittedName>
        <fullName evidence="2">Uncharacterized protein</fullName>
    </submittedName>
</protein>
<evidence type="ECO:0000313" key="3">
    <source>
        <dbReference type="Proteomes" id="UP000215914"/>
    </source>
</evidence>
<dbReference type="EMBL" id="MNCJ02000319">
    <property type="protein sequence ID" value="KAF5809890.1"/>
    <property type="molecule type" value="Genomic_DNA"/>
</dbReference>
<evidence type="ECO:0000313" key="2">
    <source>
        <dbReference type="EMBL" id="KAF5809890.1"/>
    </source>
</evidence>
<dbReference type="AlphaFoldDB" id="A0A9K3J8T4"/>
<reference evidence="2" key="2">
    <citation type="submission" date="2020-06" db="EMBL/GenBank/DDBJ databases">
        <title>Helianthus annuus Genome sequencing and assembly Release 2.</title>
        <authorList>
            <person name="Gouzy J."/>
            <person name="Langlade N."/>
            <person name="Munos S."/>
        </authorList>
    </citation>
    <scope>NUCLEOTIDE SEQUENCE</scope>
    <source>
        <tissue evidence="2">Leaves</tissue>
    </source>
</reference>
<comment type="caution">
    <text evidence="2">The sequence shown here is derived from an EMBL/GenBank/DDBJ whole genome shotgun (WGS) entry which is preliminary data.</text>
</comment>
<evidence type="ECO:0000256" key="1">
    <source>
        <dbReference type="SAM" id="MobiDB-lite"/>
    </source>
</evidence>